<dbReference type="GO" id="GO:0006003">
    <property type="term" value="P:fructose 2,6-bisphosphate metabolic process"/>
    <property type="evidence" value="ECO:0007669"/>
    <property type="project" value="InterPro"/>
</dbReference>
<dbReference type="STRING" id="400682.A0A1X7VRX4"/>
<accession>A0A1X7VRX4</accession>
<dbReference type="InterPro" id="IPR013079">
    <property type="entry name" value="6Phosfructo_kin"/>
</dbReference>
<dbReference type="PROSITE" id="PS00175">
    <property type="entry name" value="PG_MUTASE"/>
    <property type="match status" value="1"/>
</dbReference>
<dbReference type="GO" id="GO:0005524">
    <property type="term" value="F:ATP binding"/>
    <property type="evidence" value="ECO:0007669"/>
    <property type="project" value="UniProtKB-KW"/>
</dbReference>
<dbReference type="SUPFAM" id="SSF52540">
    <property type="entry name" value="P-loop containing nucleoside triphosphate hydrolases"/>
    <property type="match status" value="1"/>
</dbReference>
<dbReference type="AlphaFoldDB" id="A0A1X7VRX4"/>
<dbReference type="Proteomes" id="UP000007879">
    <property type="component" value="Unassembled WGS sequence"/>
</dbReference>
<dbReference type="GO" id="GO:0003873">
    <property type="term" value="F:6-phosphofructo-2-kinase activity"/>
    <property type="evidence" value="ECO:0007669"/>
    <property type="project" value="InterPro"/>
</dbReference>
<dbReference type="GO" id="GO:0005829">
    <property type="term" value="C:cytosol"/>
    <property type="evidence" value="ECO:0007669"/>
    <property type="project" value="TreeGrafter"/>
</dbReference>
<feature type="domain" description="6-phosphofructo-2-kinase" evidence="6">
    <location>
        <begin position="27"/>
        <end position="242"/>
    </location>
</feature>
<evidence type="ECO:0000256" key="2">
    <source>
        <dbReference type="ARBA" id="ARBA00022741"/>
    </source>
</evidence>
<evidence type="ECO:0000256" key="3">
    <source>
        <dbReference type="ARBA" id="ARBA00022840"/>
    </source>
</evidence>
<dbReference type="FunFam" id="3.40.50.1240:FF:000001">
    <property type="entry name" value="6-phosphofructo-2-kinase/fructose-2, 6-bisphosphatase 3 isoform 2"/>
    <property type="match status" value="1"/>
</dbReference>
<dbReference type="GO" id="GO:0004331">
    <property type="term" value="F:fructose-2,6-bisphosphate 2-phosphatase activity"/>
    <property type="evidence" value="ECO:0007669"/>
    <property type="project" value="TreeGrafter"/>
</dbReference>
<dbReference type="InterPro" id="IPR001345">
    <property type="entry name" value="PG/BPGM_mutase_AS"/>
</dbReference>
<dbReference type="Gene3D" id="3.40.50.1240">
    <property type="entry name" value="Phosphoglycerate mutase-like"/>
    <property type="match status" value="1"/>
</dbReference>
<proteinExistence type="inferred from homology"/>
<dbReference type="eggNOG" id="KOG0234">
    <property type="taxonomic scope" value="Eukaryota"/>
</dbReference>
<dbReference type="FunFam" id="3.40.50.300:FF:000644">
    <property type="entry name" value="GpmB, Fructose-2,6-bisphosphatase"/>
    <property type="match status" value="1"/>
</dbReference>
<dbReference type="PANTHER" id="PTHR10606">
    <property type="entry name" value="6-PHOSPHOFRUCTO-2-KINASE/FRUCTOSE-2,6-BISPHOSPHATASE"/>
    <property type="match status" value="1"/>
</dbReference>
<sequence>MAKVLDKLKKSEQELHSSSFIKAQHAPPVSNAKICIALVGLPARGKTYIARKLARYLNWIGVNTKVFNVGEYRRNAVGAEKTFEFFHPDNKEATEARRKCAIAALQDVQKFLEEGGDAAVFDATNSTKERRQLIIDHCQPHSIKVFFIESICDDPELVDENIKAVKLSSPDYSDRATDEAIEDFKKRIEVYKLAYCSLDKDEDKELSWVKIFNVKQRYEANQIEGHLQARLVYYLMNIHIRPRSIYLCRHGESICNMYGRIGGDSELSERGFEFARKLSEYISTQDLPGLKIWTSQLKRTKQTAELLDGPKEQWRALNELDVGDCEALSYEQIQEKFPREFALRDQDKYRYRYPRGESYEDLVHRLEPVIMELERQDNVLVICHQAVSRCILAYFLDKSNEELPYIRVPLHSIIKLTPVAYGCKVESHKIDVPCVDTYRGKPENLELTRSGKEALGTVPQHFDDTI</sequence>
<dbReference type="OMA" id="RCMYAYF"/>
<name>A0A1X7VRX4_AMPQE</name>
<dbReference type="Pfam" id="PF01591">
    <property type="entry name" value="6PF2K"/>
    <property type="match status" value="1"/>
</dbReference>
<evidence type="ECO:0000313" key="7">
    <source>
        <dbReference type="EnsemblMetazoa" id="Aqu2.1.42570_001"/>
    </source>
</evidence>
<keyword evidence="2" id="KW-0547">Nucleotide-binding</keyword>
<dbReference type="EnsemblMetazoa" id="XM_003382930.3">
    <property type="protein sequence ID" value="XP_003382978.1"/>
    <property type="gene ID" value="LOC100641489"/>
</dbReference>
<feature type="binding site" evidence="5">
    <location>
        <begin position="249"/>
        <end position="256"/>
    </location>
    <ligand>
        <name>substrate</name>
    </ligand>
</feature>
<feature type="active site" description="Tele-phosphohistidine intermediate" evidence="4">
    <location>
        <position position="250"/>
    </location>
</feature>
<dbReference type="FunCoup" id="A0A1X7VRX4">
    <property type="interactions" value="206"/>
</dbReference>
<feature type="active site" description="Proton donor/acceptor" evidence="4">
    <location>
        <position position="319"/>
    </location>
</feature>
<dbReference type="OrthoDB" id="267323at2759"/>
<evidence type="ECO:0000256" key="4">
    <source>
        <dbReference type="PIRSR" id="PIRSR613078-1"/>
    </source>
</evidence>
<dbReference type="PRINTS" id="PR00991">
    <property type="entry name" value="6PFRUCTKNASE"/>
</dbReference>
<dbReference type="Pfam" id="PF00300">
    <property type="entry name" value="His_Phos_1"/>
    <property type="match status" value="1"/>
</dbReference>
<dbReference type="PANTHER" id="PTHR10606:SF44">
    <property type="entry name" value="6-PHOSPHOFRUCTO 2-KINASE_FRUCTOSE 2,6-BISPHOSPHATASE LONG FORM"/>
    <property type="match status" value="1"/>
</dbReference>
<evidence type="ECO:0000313" key="8">
    <source>
        <dbReference type="Proteomes" id="UP000007879"/>
    </source>
</evidence>
<comment type="similarity">
    <text evidence="1">In the C-terminal section; belongs to the phosphoglycerate mutase family.</text>
</comment>
<dbReference type="CDD" id="cd07067">
    <property type="entry name" value="HP_PGM_like"/>
    <property type="match status" value="1"/>
</dbReference>
<keyword evidence="3" id="KW-0067">ATP-binding</keyword>
<dbReference type="PIRSF" id="PIRSF000709">
    <property type="entry name" value="6PFK_2-Ptase"/>
    <property type="match status" value="1"/>
</dbReference>
<reference evidence="7" key="2">
    <citation type="submission" date="2017-05" db="UniProtKB">
        <authorList>
            <consortium name="EnsemblMetazoa"/>
        </authorList>
    </citation>
    <scope>IDENTIFICATION</scope>
</reference>
<dbReference type="InParanoid" id="A0A1X7VRX4"/>
<evidence type="ECO:0000256" key="5">
    <source>
        <dbReference type="PIRSR" id="PIRSR613078-2"/>
    </source>
</evidence>
<evidence type="ECO:0000259" key="6">
    <source>
        <dbReference type="Pfam" id="PF01591"/>
    </source>
</evidence>
<reference evidence="8" key="1">
    <citation type="journal article" date="2010" name="Nature">
        <title>The Amphimedon queenslandica genome and the evolution of animal complexity.</title>
        <authorList>
            <person name="Srivastava M."/>
            <person name="Simakov O."/>
            <person name="Chapman J."/>
            <person name="Fahey B."/>
            <person name="Gauthier M.E."/>
            <person name="Mitros T."/>
            <person name="Richards G.S."/>
            <person name="Conaco C."/>
            <person name="Dacre M."/>
            <person name="Hellsten U."/>
            <person name="Larroux C."/>
            <person name="Putnam N.H."/>
            <person name="Stanke M."/>
            <person name="Adamska M."/>
            <person name="Darling A."/>
            <person name="Degnan S.M."/>
            <person name="Oakley T.H."/>
            <person name="Plachetzki D.C."/>
            <person name="Zhai Y."/>
            <person name="Adamski M."/>
            <person name="Calcino A."/>
            <person name="Cummins S.F."/>
            <person name="Goodstein D.M."/>
            <person name="Harris C."/>
            <person name="Jackson D.J."/>
            <person name="Leys S.P."/>
            <person name="Shu S."/>
            <person name="Woodcroft B.J."/>
            <person name="Vervoort M."/>
            <person name="Kosik K.S."/>
            <person name="Manning G."/>
            <person name="Degnan B.M."/>
            <person name="Rokhsar D.S."/>
        </authorList>
    </citation>
    <scope>NUCLEOTIDE SEQUENCE [LARGE SCALE GENOMIC DNA]</scope>
</reference>
<keyword evidence="8" id="KW-1185">Reference proteome</keyword>
<gene>
    <name evidence="7" type="primary">100641489</name>
</gene>
<dbReference type="InterPro" id="IPR029033">
    <property type="entry name" value="His_PPase_superfam"/>
</dbReference>
<dbReference type="InterPro" id="IPR027417">
    <property type="entry name" value="P-loop_NTPase"/>
</dbReference>
<feature type="binding site" evidence="5">
    <location>
        <position position="299"/>
    </location>
    <ligand>
        <name>substrate</name>
    </ligand>
</feature>
<protein>
    <recommendedName>
        <fullName evidence="6">6-phosphofructo-2-kinase domain-containing protein</fullName>
    </recommendedName>
</protein>
<evidence type="ECO:0000256" key="1">
    <source>
        <dbReference type="ARBA" id="ARBA00008408"/>
    </source>
</evidence>
<dbReference type="InterPro" id="IPR003094">
    <property type="entry name" value="6Pfruct_kin"/>
</dbReference>
<dbReference type="SUPFAM" id="SSF53254">
    <property type="entry name" value="Phosphoglycerate mutase-like"/>
    <property type="match status" value="1"/>
</dbReference>
<dbReference type="SMART" id="SM00855">
    <property type="entry name" value="PGAM"/>
    <property type="match status" value="1"/>
</dbReference>
<dbReference type="Gene3D" id="3.40.50.300">
    <property type="entry name" value="P-loop containing nucleotide triphosphate hydrolases"/>
    <property type="match status" value="1"/>
</dbReference>
<dbReference type="InterPro" id="IPR013078">
    <property type="entry name" value="His_Pase_superF_clade-1"/>
</dbReference>
<dbReference type="GO" id="GO:0006000">
    <property type="term" value="P:fructose metabolic process"/>
    <property type="evidence" value="ECO:0007669"/>
    <property type="project" value="InterPro"/>
</dbReference>
<dbReference type="KEGG" id="aqu:100641489"/>
<organism evidence="7">
    <name type="scientific">Amphimedon queenslandica</name>
    <name type="common">Sponge</name>
    <dbReference type="NCBI Taxonomy" id="400682"/>
    <lineage>
        <taxon>Eukaryota</taxon>
        <taxon>Metazoa</taxon>
        <taxon>Porifera</taxon>
        <taxon>Demospongiae</taxon>
        <taxon>Heteroscleromorpha</taxon>
        <taxon>Haplosclerida</taxon>
        <taxon>Niphatidae</taxon>
        <taxon>Amphimedon</taxon>
    </lineage>
</organism>
<dbReference type="EnsemblMetazoa" id="Aqu2.1.42570_001">
    <property type="protein sequence ID" value="Aqu2.1.42570_001"/>
    <property type="gene ID" value="Aqu2.1.42570"/>
</dbReference>